<gene>
    <name evidence="1" type="ORF">MtrunA17_Chr4g0035331</name>
</gene>
<reference evidence="1" key="1">
    <citation type="journal article" date="2018" name="Nat. Plants">
        <title>Whole-genome landscape of Medicago truncatula symbiotic genes.</title>
        <authorList>
            <person name="Pecrix Y."/>
            <person name="Gamas P."/>
            <person name="Carrere S."/>
        </authorList>
    </citation>
    <scope>NUCLEOTIDE SEQUENCE</scope>
    <source>
        <tissue evidence="1">Leaves</tissue>
    </source>
</reference>
<evidence type="ECO:0008006" key="2">
    <source>
        <dbReference type="Google" id="ProtNLM"/>
    </source>
</evidence>
<evidence type="ECO:0000313" key="1">
    <source>
        <dbReference type="EMBL" id="RHN61318.1"/>
    </source>
</evidence>
<dbReference type="Gramene" id="rna23770">
    <property type="protein sequence ID" value="RHN61318.1"/>
    <property type="gene ID" value="gene23770"/>
</dbReference>
<organism evidence="1">
    <name type="scientific">Medicago truncatula</name>
    <name type="common">Barrel medic</name>
    <name type="synonym">Medicago tribuloides</name>
    <dbReference type="NCBI Taxonomy" id="3880"/>
    <lineage>
        <taxon>Eukaryota</taxon>
        <taxon>Viridiplantae</taxon>
        <taxon>Streptophyta</taxon>
        <taxon>Embryophyta</taxon>
        <taxon>Tracheophyta</taxon>
        <taxon>Spermatophyta</taxon>
        <taxon>Magnoliopsida</taxon>
        <taxon>eudicotyledons</taxon>
        <taxon>Gunneridae</taxon>
        <taxon>Pentapetalae</taxon>
        <taxon>rosids</taxon>
        <taxon>fabids</taxon>
        <taxon>Fabales</taxon>
        <taxon>Fabaceae</taxon>
        <taxon>Papilionoideae</taxon>
        <taxon>50 kb inversion clade</taxon>
        <taxon>NPAAA clade</taxon>
        <taxon>Hologalegina</taxon>
        <taxon>IRL clade</taxon>
        <taxon>Trifolieae</taxon>
        <taxon>Medicago</taxon>
    </lineage>
</organism>
<accession>A0A396I923</accession>
<dbReference type="EMBL" id="PSQE01000004">
    <property type="protein sequence ID" value="RHN61318.1"/>
    <property type="molecule type" value="Genomic_DNA"/>
</dbReference>
<protein>
    <recommendedName>
        <fullName evidence="2">Reverse transcriptase zinc-binding domain-containing protein</fullName>
    </recommendedName>
</protein>
<dbReference type="Proteomes" id="UP000265566">
    <property type="component" value="Chromosome 4"/>
</dbReference>
<sequence length="134" mass="15454">MCDGNYEDDLHVLFDCQRARSVWRDSHLSNDIYVAMQTNNTSADIVFALLQNLPHTKIQLFVTLVWSLWKSWNIQVWQNMSESSQSIVERAHQLLHGWTTANRCRNRFDRSVIGAETNTVNTISGSSCTQVQHD</sequence>
<comment type="caution">
    <text evidence="1">The sequence shown here is derived from an EMBL/GenBank/DDBJ whole genome shotgun (WGS) entry which is preliminary data.</text>
</comment>
<dbReference type="AlphaFoldDB" id="A0A396I923"/>
<proteinExistence type="predicted"/>
<name>A0A396I923_MEDTR</name>